<keyword evidence="4" id="KW-1185">Reference proteome</keyword>
<feature type="domain" description="CHAT" evidence="2">
    <location>
        <begin position="697"/>
        <end position="974"/>
    </location>
</feature>
<evidence type="ECO:0000256" key="1">
    <source>
        <dbReference type="SAM" id="Phobius"/>
    </source>
</evidence>
<dbReference type="Gene3D" id="1.25.40.10">
    <property type="entry name" value="Tetratricopeptide repeat domain"/>
    <property type="match status" value="2"/>
</dbReference>
<name>A0A4V3E8D1_9FLAO</name>
<dbReference type="Pfam" id="PF12770">
    <property type="entry name" value="CHAT"/>
    <property type="match status" value="1"/>
</dbReference>
<dbReference type="InterPro" id="IPR011990">
    <property type="entry name" value="TPR-like_helical_dom_sf"/>
</dbReference>
<reference evidence="3 4" key="1">
    <citation type="submission" date="2019-03" db="EMBL/GenBank/DDBJ databases">
        <title>Genomic Encyclopedia of Archaeal and Bacterial Type Strains, Phase II (KMG-II): from individual species to whole genera.</title>
        <authorList>
            <person name="Goeker M."/>
        </authorList>
    </citation>
    <scope>NUCLEOTIDE SEQUENCE [LARGE SCALE GENOMIC DNA]</scope>
    <source>
        <strain evidence="3 4">DSM 28213</strain>
    </source>
</reference>
<proteinExistence type="predicted"/>
<dbReference type="Proteomes" id="UP000295215">
    <property type="component" value="Unassembled WGS sequence"/>
</dbReference>
<dbReference type="PANTHER" id="PTHR10098:SF112">
    <property type="entry name" value="SLR0380 PROTEIN"/>
    <property type="match status" value="1"/>
</dbReference>
<organism evidence="3 4">
    <name type="scientific">Myroides indicus</name>
    <dbReference type="NCBI Taxonomy" id="1323422"/>
    <lineage>
        <taxon>Bacteria</taxon>
        <taxon>Pseudomonadati</taxon>
        <taxon>Bacteroidota</taxon>
        <taxon>Flavobacteriia</taxon>
        <taxon>Flavobacteriales</taxon>
        <taxon>Flavobacteriaceae</taxon>
        <taxon>Myroides</taxon>
    </lineage>
</organism>
<evidence type="ECO:0000313" key="3">
    <source>
        <dbReference type="EMBL" id="TDS58145.1"/>
    </source>
</evidence>
<keyword evidence="1" id="KW-0812">Transmembrane</keyword>
<dbReference type="EMBL" id="SOAG01000013">
    <property type="protein sequence ID" value="TDS58145.1"/>
    <property type="molecule type" value="Genomic_DNA"/>
</dbReference>
<comment type="caution">
    <text evidence="3">The sequence shown here is derived from an EMBL/GenBank/DDBJ whole genome shotgun (WGS) entry which is preliminary data.</text>
</comment>
<dbReference type="RefSeq" id="WP_133712598.1">
    <property type="nucleotide sequence ID" value="NZ_SOAG01000013.1"/>
</dbReference>
<dbReference type="InterPro" id="IPR019734">
    <property type="entry name" value="TPR_rpt"/>
</dbReference>
<dbReference type="InterPro" id="IPR024983">
    <property type="entry name" value="CHAT_dom"/>
</dbReference>
<keyword evidence="1" id="KW-1133">Transmembrane helix</keyword>
<accession>A0A4V3E8D1</accession>
<protein>
    <submittedName>
        <fullName evidence="3">CHAT domain-containing protein</fullName>
    </submittedName>
</protein>
<evidence type="ECO:0000259" key="2">
    <source>
        <dbReference type="Pfam" id="PF12770"/>
    </source>
</evidence>
<dbReference type="SMART" id="SM00028">
    <property type="entry name" value="TPR"/>
    <property type="match status" value="4"/>
</dbReference>
<dbReference type="SUPFAM" id="SSF48452">
    <property type="entry name" value="TPR-like"/>
    <property type="match status" value="1"/>
</dbReference>
<dbReference type="AlphaFoldDB" id="A0A4V3E8D1"/>
<evidence type="ECO:0000313" key="4">
    <source>
        <dbReference type="Proteomes" id="UP000295215"/>
    </source>
</evidence>
<keyword evidence="1" id="KW-0472">Membrane</keyword>
<dbReference type="PANTHER" id="PTHR10098">
    <property type="entry name" value="RAPSYN-RELATED"/>
    <property type="match status" value="1"/>
</dbReference>
<sequence>MKKPNIFYFITLICYSVCAQSSWEEFTKIADSLDKKLQFEQALSYRAKAIESAKKERENTQKMLLGLQMFTQAEADFSKSKKANSEAYLLMQEAVTVLQIANASPERISKAYWDLNLAAFNYMRNQEDTERYLNKSIDYHLKSSEIDTLLLLNTMHGSSYMGILSGNYQKAITTLEQAIALFDQYQIKEEQDYNLVGYLYSNLALIYSIGFLDIPQKEKLYLNKAENAFSSISEPDLEYFIGTYTSLAKNERRYRNYKSAEGYLNKALQIYNNNKTEFHSGTMHYIGFKTELTIFGDLIIIYRDTGEQAKMLDVFNKVESIAKNNLLDQTEKNQYTEILRSLGRYYLNWEYDFDKVKSIIDKALKVKIDKTAIHTGGTRASLYLDLAKAHFLNKDYNQALKIINEIEETDSLEPYQIELKVESLLALDKIEEAIGTVNQLLKAISNENSKLHFPKSSTADFTSGYVITDAEGLANLAKAFRNYYGKYSIEEEKLYWMALRQFESNIGNIPLNKDLKQVVDKITSGLMTVGMYRNFSLEENNRLLNFMEVVASQEFINTFLLKREIAGSTELYKLIEEEQYVRSYLTFLKKEFLKSKDSDIKQQIFEKEVELKKINEKLLHQHKLSSLLTTPDIDVSVLPQKNIIKFRAIGDKLFKVIINNNKVSYQVIKDYLTLKQEIEYYLSLVNSLDVSINTIKEKGEALYAKLFEDDFNTTNPTVIISDDILHYLPFELLVNNSQYLIENHTISYVSSLYFLSISKTESNIPQNRKAVFFAPKYSGERTESQLAVRGETYALSGAEEEIKEIAKFIPGKLYLGDVASKTNFKALENDISILHLAMHSNLNNEDPELSNLIFSNFEEDYEMYISELYGLNFNADLAVLSACNTGVGGFKDGVNLVSMRQAFTTAGISSTVASLWNAPDQSTKEIMIAFYKNLQKGQDKAIALQQAKLNYLKNTKEEKLTHPFYWAGFVLSGDEKPVELDKSSSERNYKTILSAVLLSAGIILFLRMRRKKRVN</sequence>
<feature type="transmembrane region" description="Helical" evidence="1">
    <location>
        <begin position="989"/>
        <end position="1006"/>
    </location>
</feature>
<dbReference type="OrthoDB" id="9771112at2"/>
<gene>
    <name evidence="3" type="ORF">C8P70_11357</name>
</gene>